<dbReference type="InterPro" id="IPR001816">
    <property type="entry name" value="Transl_elong_EFTs/EF1B"/>
</dbReference>
<evidence type="ECO:0000256" key="1">
    <source>
        <dbReference type="ARBA" id="ARBA00005532"/>
    </source>
</evidence>
<evidence type="ECO:0000313" key="6">
    <source>
        <dbReference type="Proteomes" id="UP000789739"/>
    </source>
</evidence>
<organism evidence="5 6">
    <name type="scientific">Paraglomus brasilianum</name>
    <dbReference type="NCBI Taxonomy" id="144538"/>
    <lineage>
        <taxon>Eukaryota</taxon>
        <taxon>Fungi</taxon>
        <taxon>Fungi incertae sedis</taxon>
        <taxon>Mucoromycota</taxon>
        <taxon>Glomeromycotina</taxon>
        <taxon>Glomeromycetes</taxon>
        <taxon>Paraglomerales</taxon>
        <taxon>Paraglomeraceae</taxon>
        <taxon>Paraglomus</taxon>
    </lineage>
</organism>
<keyword evidence="6" id="KW-1185">Reference proteome</keyword>
<keyword evidence="3" id="KW-0648">Protein biosynthesis</keyword>
<dbReference type="GO" id="GO:0003746">
    <property type="term" value="F:translation elongation factor activity"/>
    <property type="evidence" value="ECO:0007669"/>
    <property type="project" value="UniProtKB-KW"/>
</dbReference>
<evidence type="ECO:0000313" key="5">
    <source>
        <dbReference type="EMBL" id="CAG8479054.1"/>
    </source>
</evidence>
<dbReference type="Pfam" id="PF00889">
    <property type="entry name" value="EF_TS"/>
    <property type="match status" value="1"/>
</dbReference>
<dbReference type="EMBL" id="CAJVPI010000096">
    <property type="protein sequence ID" value="CAG8479054.1"/>
    <property type="molecule type" value="Genomic_DNA"/>
</dbReference>
<dbReference type="Gene3D" id="3.30.479.20">
    <property type="entry name" value="Elongation factor Ts, dimerisation domain"/>
    <property type="match status" value="2"/>
</dbReference>
<accession>A0A9N8W6J4</accession>
<protein>
    <submittedName>
        <fullName evidence="5">8035_t:CDS:1</fullName>
    </submittedName>
</protein>
<keyword evidence="2" id="KW-0251">Elongation factor</keyword>
<dbReference type="AlphaFoldDB" id="A0A9N8W6J4"/>
<dbReference type="PANTHER" id="PTHR11741:SF0">
    <property type="entry name" value="ELONGATION FACTOR TS, MITOCHONDRIAL"/>
    <property type="match status" value="1"/>
</dbReference>
<evidence type="ECO:0000256" key="2">
    <source>
        <dbReference type="ARBA" id="ARBA00022768"/>
    </source>
</evidence>
<dbReference type="InterPro" id="IPR014039">
    <property type="entry name" value="Transl_elong_EFTs/EF1B_dimer"/>
</dbReference>
<feature type="non-terminal residue" evidence="5">
    <location>
        <position position="1"/>
    </location>
</feature>
<comment type="caution">
    <text evidence="5">The sequence shown here is derived from an EMBL/GenBank/DDBJ whole genome shotgun (WGS) entry which is preliminary data.</text>
</comment>
<dbReference type="CDD" id="cd14275">
    <property type="entry name" value="UBA_EF-Ts"/>
    <property type="match status" value="1"/>
</dbReference>
<sequence>SISFTRLRLTGISDKNRWFATSARGDNSVITLLKRLREETQVSITKAKEALQLNDNNYDKALEWLLEDAKRSGATRAEKVKGRIAKEGLIGIALREGGGAIVEVNSETDFVSRNTIFQDLVTRIATTALFLSSDLSPRAARPRITDIPLSFLESSPLLPHPSTTTAASAPSITVAESIVDTIGNLKENINLRRAAVVDGEGAIVGGYVHGGGESWTGRYGGLVVFGADGGGLESKAGEDIKKLARGLARQVVGLNPEYIDEASVKHIPDDVDKHEYLAEAVLLNQGYLLGGGSVSQILQKAGEGLGGVKFSIFDFVRWECGEGIEKPLEDFATEVMKQANLPPSH</sequence>
<feature type="domain" description="Translation elongation factor EFTs/EF1B dimerisation" evidence="4">
    <location>
        <begin position="99"/>
        <end position="265"/>
    </location>
</feature>
<dbReference type="PANTHER" id="PTHR11741">
    <property type="entry name" value="ELONGATION FACTOR TS"/>
    <property type="match status" value="1"/>
</dbReference>
<dbReference type="GO" id="GO:0005739">
    <property type="term" value="C:mitochondrion"/>
    <property type="evidence" value="ECO:0007669"/>
    <property type="project" value="GOC"/>
</dbReference>
<comment type="similarity">
    <text evidence="1">Belongs to the EF-Ts family.</text>
</comment>
<dbReference type="InterPro" id="IPR009060">
    <property type="entry name" value="UBA-like_sf"/>
</dbReference>
<dbReference type="InterPro" id="IPR036402">
    <property type="entry name" value="EF-Ts_dimer_sf"/>
</dbReference>
<dbReference type="HAMAP" id="MF_00050">
    <property type="entry name" value="EF_Ts"/>
    <property type="match status" value="1"/>
</dbReference>
<gene>
    <name evidence="5" type="ORF">PBRASI_LOCUS1476</name>
</gene>
<dbReference type="Proteomes" id="UP000789739">
    <property type="component" value="Unassembled WGS sequence"/>
</dbReference>
<dbReference type="PROSITE" id="PS01127">
    <property type="entry name" value="EF_TS_2"/>
    <property type="match status" value="1"/>
</dbReference>
<reference evidence="5" key="1">
    <citation type="submission" date="2021-06" db="EMBL/GenBank/DDBJ databases">
        <authorList>
            <person name="Kallberg Y."/>
            <person name="Tangrot J."/>
            <person name="Rosling A."/>
        </authorList>
    </citation>
    <scope>NUCLEOTIDE SEQUENCE</scope>
    <source>
        <strain evidence="5">BR232B</strain>
    </source>
</reference>
<dbReference type="InterPro" id="IPR018101">
    <property type="entry name" value="Transl_elong_Ts_CS"/>
</dbReference>
<name>A0A9N8W6J4_9GLOM</name>
<proteinExistence type="inferred from homology"/>
<dbReference type="OrthoDB" id="277235at2759"/>
<dbReference type="SUPFAM" id="SSF54713">
    <property type="entry name" value="Elongation factor Ts (EF-Ts), dimerisation domain"/>
    <property type="match status" value="2"/>
</dbReference>
<evidence type="ECO:0000259" key="4">
    <source>
        <dbReference type="Pfam" id="PF00889"/>
    </source>
</evidence>
<dbReference type="Gene3D" id="1.10.8.10">
    <property type="entry name" value="DNA helicase RuvA subunit, C-terminal domain"/>
    <property type="match status" value="1"/>
</dbReference>
<dbReference type="SUPFAM" id="SSF46934">
    <property type="entry name" value="UBA-like"/>
    <property type="match status" value="1"/>
</dbReference>
<dbReference type="GO" id="GO:0070125">
    <property type="term" value="P:mitochondrial translational elongation"/>
    <property type="evidence" value="ECO:0007669"/>
    <property type="project" value="TreeGrafter"/>
</dbReference>
<dbReference type="PROSITE" id="PS01126">
    <property type="entry name" value="EF_TS_1"/>
    <property type="match status" value="1"/>
</dbReference>
<evidence type="ECO:0000256" key="3">
    <source>
        <dbReference type="ARBA" id="ARBA00022917"/>
    </source>
</evidence>